<dbReference type="InterPro" id="IPR016039">
    <property type="entry name" value="Thiolase-like"/>
</dbReference>
<evidence type="ECO:0000313" key="2">
    <source>
        <dbReference type="EMBL" id="SIQ73861.1"/>
    </source>
</evidence>
<evidence type="ECO:0000256" key="1">
    <source>
        <dbReference type="SAM" id="MobiDB-lite"/>
    </source>
</evidence>
<gene>
    <name evidence="2" type="ORF">SAMN05878282_107161</name>
</gene>
<sequence length="369" mass="40607">MSVEEMQLTPLRPASADELQAQPEQRSNTLALVGLSVLQTERAPQRFEPRWFRAWEAQLYRKAARQTGRRQWDFSRFSQDGGLDAAKSGYRDTLTAVAQAAKQAVAAAEASCGRRSARERMALLYFDFWGQSSHLEQAFNWRDSFDLDVIPKFILRDQATEAFSCKVQAGRGAFIQALRMAQSLLHSGAADSVLLGGLFRSFPVLCFAEALSGNAAERAWLGRGGQHNAPLVERAGFMVLRRAEALANARQPGLLLGEPRYLQAPAGREAAGQWLGERWAEQLPERRALVYGGHYPSSLLDQVEAGAVAAAGEHWVYENICRRFGDSGGLNPLLALQRHAERKAATADTPPALLSLSDSQGGTWLLRGE</sequence>
<protein>
    <submittedName>
        <fullName evidence="2">Uncharacterized protein</fullName>
    </submittedName>
</protein>
<dbReference type="EMBL" id="FTMP01000007">
    <property type="protein sequence ID" value="SIQ73861.1"/>
    <property type="molecule type" value="Genomic_DNA"/>
</dbReference>
<evidence type="ECO:0000313" key="3">
    <source>
        <dbReference type="Proteomes" id="UP000185841"/>
    </source>
</evidence>
<proteinExistence type="predicted"/>
<accession>A0A1N6V7K0</accession>
<dbReference type="Proteomes" id="UP000185841">
    <property type="component" value="Unassembled WGS sequence"/>
</dbReference>
<organism evidence="2 3">
    <name type="scientific">Aquipseudomonas alcaligenes</name>
    <name type="common">Pseudomonas alcaligenes</name>
    <dbReference type="NCBI Taxonomy" id="43263"/>
    <lineage>
        <taxon>Bacteria</taxon>
        <taxon>Pseudomonadati</taxon>
        <taxon>Pseudomonadota</taxon>
        <taxon>Gammaproteobacteria</taxon>
        <taxon>Pseudomonadales</taxon>
        <taxon>Pseudomonadaceae</taxon>
        <taxon>Aquipseudomonas</taxon>
    </lineage>
</organism>
<feature type="region of interest" description="Disordered" evidence="1">
    <location>
        <begin position="1"/>
        <end position="23"/>
    </location>
</feature>
<dbReference type="GO" id="GO:0016746">
    <property type="term" value="F:acyltransferase activity"/>
    <property type="evidence" value="ECO:0007669"/>
    <property type="project" value="InterPro"/>
</dbReference>
<dbReference type="SUPFAM" id="SSF53901">
    <property type="entry name" value="Thiolase-like"/>
    <property type="match status" value="1"/>
</dbReference>
<reference evidence="2 3" key="1">
    <citation type="submission" date="2017-01" db="EMBL/GenBank/DDBJ databases">
        <authorList>
            <person name="Mah S.A."/>
            <person name="Swanson W.J."/>
            <person name="Moy G.W."/>
            <person name="Vacquier V.D."/>
        </authorList>
    </citation>
    <scope>NUCLEOTIDE SEQUENCE [LARGE SCALE GENOMIC DNA]</scope>
    <source>
        <strain evidence="2 3">RU36E</strain>
    </source>
</reference>
<dbReference type="AlphaFoldDB" id="A0A1N6V7K0"/>
<dbReference type="RefSeq" id="WP_076427879.1">
    <property type="nucleotide sequence ID" value="NZ_FTMP01000007.1"/>
</dbReference>
<name>A0A1N6V7K0_AQUAC</name>